<evidence type="ECO:0000256" key="1">
    <source>
        <dbReference type="SAM" id="MobiDB-lite"/>
    </source>
</evidence>
<keyword evidence="3" id="KW-1185">Reference proteome</keyword>
<dbReference type="EMBL" id="CAJNDS010000180">
    <property type="protein sequence ID" value="CAE7023116.1"/>
    <property type="molecule type" value="Genomic_DNA"/>
</dbReference>
<dbReference type="InterPro" id="IPR012338">
    <property type="entry name" value="Beta-lactam/transpept-like"/>
</dbReference>
<proteinExistence type="predicted"/>
<reference evidence="2" key="1">
    <citation type="submission" date="2021-02" db="EMBL/GenBank/DDBJ databases">
        <authorList>
            <person name="Dougan E. K."/>
            <person name="Rhodes N."/>
            <person name="Thang M."/>
            <person name="Chan C."/>
        </authorList>
    </citation>
    <scope>NUCLEOTIDE SEQUENCE</scope>
</reference>
<gene>
    <name evidence="2" type="ORF">SNAT2548_LOCUS2992</name>
</gene>
<dbReference type="Proteomes" id="UP000604046">
    <property type="component" value="Unassembled WGS sequence"/>
</dbReference>
<dbReference type="Gene3D" id="3.40.710.10">
    <property type="entry name" value="DD-peptidase/beta-lactamase superfamily"/>
    <property type="match status" value="1"/>
</dbReference>
<evidence type="ECO:0000313" key="3">
    <source>
        <dbReference type="Proteomes" id="UP000604046"/>
    </source>
</evidence>
<dbReference type="AlphaFoldDB" id="A0A812I827"/>
<organism evidence="2 3">
    <name type="scientific">Symbiodinium natans</name>
    <dbReference type="NCBI Taxonomy" id="878477"/>
    <lineage>
        <taxon>Eukaryota</taxon>
        <taxon>Sar</taxon>
        <taxon>Alveolata</taxon>
        <taxon>Dinophyceae</taxon>
        <taxon>Suessiales</taxon>
        <taxon>Symbiodiniaceae</taxon>
        <taxon>Symbiodinium</taxon>
    </lineage>
</organism>
<name>A0A812I827_9DINO</name>
<evidence type="ECO:0008006" key="4">
    <source>
        <dbReference type="Google" id="ProtNLM"/>
    </source>
</evidence>
<comment type="caution">
    <text evidence="2">The sequence shown here is derived from an EMBL/GenBank/DDBJ whole genome shotgun (WGS) entry which is preliminary data.</text>
</comment>
<protein>
    <recommendedName>
        <fullName evidence="4">Beta-lactamase-related domain-containing protein</fullName>
    </recommendedName>
</protein>
<dbReference type="OrthoDB" id="5946976at2759"/>
<evidence type="ECO:0000313" key="2">
    <source>
        <dbReference type="EMBL" id="CAE7023116.1"/>
    </source>
</evidence>
<sequence>MRRNRQSPLFKRPLEYPKSRHGAAKQSPVFLCNPGNCTSYTSTNYILAGFVALGAAGGETADWSALDQSQIFPKPVGAKYQHCTFADKGQLNKSLTIAGASGGIFRHTRVASQDASILGWTCGNLISPASAAAEFFYDLLLAKRIIPGDMVDAMQDWRPLSVGWAKGQIQYGTGLMIQQTSWNATYPPVLGSWGSYVGHGGDTYGFLSESGILPQFNASFSAIANQADAGFCSRGVGLLTSPLAEL</sequence>
<feature type="region of interest" description="Disordered" evidence="1">
    <location>
        <begin position="1"/>
        <end position="21"/>
    </location>
</feature>
<dbReference type="SUPFAM" id="SSF56601">
    <property type="entry name" value="beta-lactamase/transpeptidase-like"/>
    <property type="match status" value="1"/>
</dbReference>
<accession>A0A812I827</accession>